<feature type="binding site" evidence="7">
    <location>
        <position position="34"/>
    </location>
    <ligand>
        <name>substrate</name>
    </ligand>
</feature>
<dbReference type="PRINTS" id="PR01100">
    <property type="entry name" value="SHIKIMTKNASE"/>
</dbReference>
<gene>
    <name evidence="7" type="primary">aroK</name>
    <name evidence="8" type="ORF">EubceDRAFT1_0941</name>
</gene>
<organism evidence="8 9">
    <name type="scientific">Eubacterium cellulosolvens (strain ATCC 43171 / JCM 9499 / 6)</name>
    <name type="common">Cillobacterium cellulosolvens</name>
    <dbReference type="NCBI Taxonomy" id="633697"/>
    <lineage>
        <taxon>Bacteria</taxon>
        <taxon>Bacillati</taxon>
        <taxon>Bacillota</taxon>
        <taxon>Clostridia</taxon>
        <taxon>Eubacteriales</taxon>
        <taxon>Eubacteriaceae</taxon>
        <taxon>Eubacterium</taxon>
    </lineage>
</organism>
<feature type="binding site" evidence="7">
    <location>
        <position position="58"/>
    </location>
    <ligand>
        <name>substrate</name>
    </ligand>
</feature>
<dbReference type="PANTHER" id="PTHR21087">
    <property type="entry name" value="SHIKIMATE KINASE"/>
    <property type="match status" value="1"/>
</dbReference>
<keyword evidence="4 7" id="KW-0418">Kinase</keyword>
<dbReference type="EMBL" id="CM001487">
    <property type="protein sequence ID" value="EIM56767.1"/>
    <property type="molecule type" value="Genomic_DNA"/>
</dbReference>
<dbReference type="STRING" id="633697.EubceDRAFT1_0941"/>
<dbReference type="GO" id="GO:0004765">
    <property type="term" value="F:shikimate kinase activity"/>
    <property type="evidence" value="ECO:0007669"/>
    <property type="project" value="UniProtKB-UniRule"/>
</dbReference>
<dbReference type="InterPro" id="IPR027417">
    <property type="entry name" value="P-loop_NTPase"/>
</dbReference>
<feature type="binding site" evidence="7">
    <location>
        <position position="154"/>
    </location>
    <ligand>
        <name>ATP</name>
        <dbReference type="ChEBI" id="CHEBI:30616"/>
    </ligand>
</feature>
<reference evidence="8 9" key="2">
    <citation type="submission" date="2012-02" db="EMBL/GenBank/DDBJ databases">
        <title>Improved High-Quality Draft sequence of Eubacterium cellulosolvens 6.</title>
        <authorList>
            <consortium name="US DOE Joint Genome Institute"/>
            <person name="Lucas S."/>
            <person name="Han J."/>
            <person name="Lapidus A."/>
            <person name="Cheng J.-F."/>
            <person name="Goodwin L."/>
            <person name="Pitluck S."/>
            <person name="Peters L."/>
            <person name="Mikhailova N."/>
            <person name="Gu W."/>
            <person name="Detter J.C."/>
            <person name="Han C."/>
            <person name="Tapia R."/>
            <person name="Land M."/>
            <person name="Hauser L."/>
            <person name="Kyrpides N."/>
            <person name="Ivanova N."/>
            <person name="Pagani I."/>
            <person name="Johnson E."/>
            <person name="Mukhopadhyay B."/>
            <person name="Anderson I."/>
            <person name="Woyke T."/>
        </authorList>
    </citation>
    <scope>NUCLEOTIDE SEQUENCE [LARGE SCALE GENOMIC DNA]</scope>
    <source>
        <strain evidence="8 9">6</strain>
    </source>
</reference>
<dbReference type="Pfam" id="PF01202">
    <property type="entry name" value="SKI"/>
    <property type="match status" value="1"/>
</dbReference>
<evidence type="ECO:0000256" key="3">
    <source>
        <dbReference type="ARBA" id="ARBA00022741"/>
    </source>
</evidence>
<keyword evidence="7" id="KW-0479">Metal-binding</keyword>
<feature type="binding site" evidence="7">
    <location>
        <position position="137"/>
    </location>
    <ligand>
        <name>substrate</name>
    </ligand>
</feature>
<evidence type="ECO:0000256" key="5">
    <source>
        <dbReference type="ARBA" id="ARBA00022840"/>
    </source>
</evidence>
<dbReference type="CDD" id="cd00464">
    <property type="entry name" value="SK"/>
    <property type="match status" value="1"/>
</dbReference>
<dbReference type="GO" id="GO:0009073">
    <property type="term" value="P:aromatic amino acid family biosynthetic process"/>
    <property type="evidence" value="ECO:0007669"/>
    <property type="project" value="UniProtKB-KW"/>
</dbReference>
<dbReference type="PANTHER" id="PTHR21087:SF16">
    <property type="entry name" value="SHIKIMATE KINASE 1, CHLOROPLASTIC"/>
    <property type="match status" value="1"/>
</dbReference>
<evidence type="ECO:0000256" key="7">
    <source>
        <dbReference type="HAMAP-Rule" id="MF_00109"/>
    </source>
</evidence>
<dbReference type="OrthoDB" id="9800332at2"/>
<evidence type="ECO:0000256" key="2">
    <source>
        <dbReference type="ARBA" id="ARBA00022679"/>
    </source>
</evidence>
<dbReference type="Gene3D" id="3.40.50.300">
    <property type="entry name" value="P-loop containing nucleotide triphosphate hydrolases"/>
    <property type="match status" value="1"/>
</dbReference>
<feature type="binding site" evidence="7">
    <location>
        <position position="118"/>
    </location>
    <ligand>
        <name>ATP</name>
        <dbReference type="ChEBI" id="CHEBI:30616"/>
    </ligand>
</feature>
<dbReference type="GO" id="GO:0005524">
    <property type="term" value="F:ATP binding"/>
    <property type="evidence" value="ECO:0007669"/>
    <property type="project" value="UniProtKB-UniRule"/>
</dbReference>
<dbReference type="AlphaFoldDB" id="I5ASJ4"/>
<comment type="catalytic activity">
    <reaction evidence="7">
        <text>shikimate + ATP = 3-phosphoshikimate + ADP + H(+)</text>
        <dbReference type="Rhea" id="RHEA:13121"/>
        <dbReference type="ChEBI" id="CHEBI:15378"/>
        <dbReference type="ChEBI" id="CHEBI:30616"/>
        <dbReference type="ChEBI" id="CHEBI:36208"/>
        <dbReference type="ChEBI" id="CHEBI:145989"/>
        <dbReference type="ChEBI" id="CHEBI:456216"/>
        <dbReference type="EC" id="2.7.1.71"/>
    </reaction>
</comment>
<comment type="cofactor">
    <cofactor evidence="7">
        <name>Mg(2+)</name>
        <dbReference type="ChEBI" id="CHEBI:18420"/>
    </cofactor>
    <text evidence="7">Binds 1 Mg(2+) ion per subunit.</text>
</comment>
<feature type="binding site" evidence="7">
    <location>
        <position position="80"/>
    </location>
    <ligand>
        <name>substrate</name>
    </ligand>
</feature>
<dbReference type="GO" id="GO:0005829">
    <property type="term" value="C:cytosol"/>
    <property type="evidence" value="ECO:0007669"/>
    <property type="project" value="TreeGrafter"/>
</dbReference>
<dbReference type="HAMAP" id="MF_00109">
    <property type="entry name" value="Shikimate_kinase"/>
    <property type="match status" value="1"/>
</dbReference>
<evidence type="ECO:0000256" key="6">
    <source>
        <dbReference type="ARBA" id="ARBA00023141"/>
    </source>
</evidence>
<evidence type="ECO:0000256" key="1">
    <source>
        <dbReference type="ARBA" id="ARBA00022605"/>
    </source>
</evidence>
<comment type="subcellular location">
    <subcellularLocation>
        <location evidence="7">Cytoplasm</location>
    </subcellularLocation>
</comment>
<keyword evidence="1 7" id="KW-0028">Amino-acid biosynthesis</keyword>
<evidence type="ECO:0000313" key="8">
    <source>
        <dbReference type="EMBL" id="EIM56767.1"/>
    </source>
</evidence>
<reference evidence="8 9" key="1">
    <citation type="submission" date="2010-08" db="EMBL/GenBank/DDBJ databases">
        <authorList>
            <consortium name="US DOE Joint Genome Institute (JGI-PGF)"/>
            <person name="Lucas S."/>
            <person name="Copeland A."/>
            <person name="Lapidus A."/>
            <person name="Cheng J.-F."/>
            <person name="Bruce D."/>
            <person name="Goodwin L."/>
            <person name="Pitluck S."/>
            <person name="Land M.L."/>
            <person name="Hauser L."/>
            <person name="Chang Y.-J."/>
            <person name="Anderson I.J."/>
            <person name="Johnson E."/>
            <person name="Mulhopadhyay B."/>
            <person name="Kyrpides N."/>
            <person name="Woyke T.J."/>
        </authorList>
    </citation>
    <scope>NUCLEOTIDE SEQUENCE [LARGE SCALE GENOMIC DNA]</scope>
    <source>
        <strain evidence="8 9">6</strain>
    </source>
</reference>
<comment type="function">
    <text evidence="7">Catalyzes the specific phosphorylation of the 3-hydroxyl group of shikimic acid using ATP as a cosubstrate.</text>
</comment>
<dbReference type="eggNOG" id="COG0703">
    <property type="taxonomic scope" value="Bacteria"/>
</dbReference>
<feature type="binding site" evidence="7">
    <location>
        <position position="16"/>
    </location>
    <ligand>
        <name>Mg(2+)</name>
        <dbReference type="ChEBI" id="CHEBI:18420"/>
    </ligand>
</feature>
<comment type="subunit">
    <text evidence="7">Monomer.</text>
</comment>
<dbReference type="GO" id="GO:0009423">
    <property type="term" value="P:chorismate biosynthetic process"/>
    <property type="evidence" value="ECO:0007669"/>
    <property type="project" value="UniProtKB-UniRule"/>
</dbReference>
<dbReference type="UniPathway" id="UPA00053">
    <property type="reaction ID" value="UER00088"/>
</dbReference>
<name>I5ASJ4_EUBC6</name>
<keyword evidence="3 7" id="KW-0547">Nucleotide-binding</keyword>
<evidence type="ECO:0000256" key="4">
    <source>
        <dbReference type="ARBA" id="ARBA00022777"/>
    </source>
</evidence>
<dbReference type="Proteomes" id="UP000005753">
    <property type="component" value="Chromosome"/>
</dbReference>
<proteinExistence type="inferred from homology"/>
<keyword evidence="5 7" id="KW-0067">ATP-binding</keyword>
<keyword evidence="2 7" id="KW-0808">Transferase</keyword>
<protein>
    <recommendedName>
        <fullName evidence="7">Shikimate kinase</fullName>
        <shortName evidence="7">SK</shortName>
        <ecNumber evidence="7">2.7.1.71</ecNumber>
    </recommendedName>
</protein>
<keyword evidence="7" id="KW-0460">Magnesium</keyword>
<keyword evidence="9" id="KW-1185">Reference proteome</keyword>
<feature type="binding site" evidence="7">
    <location>
        <begin position="12"/>
        <end position="17"/>
    </location>
    <ligand>
        <name>ATP</name>
        <dbReference type="ChEBI" id="CHEBI:30616"/>
    </ligand>
</feature>
<comment type="pathway">
    <text evidence="7">Metabolic intermediate biosynthesis; chorismate biosynthesis; chorismate from D-erythrose 4-phosphate and phosphoenolpyruvate: step 5/7.</text>
</comment>
<comment type="similarity">
    <text evidence="7">Belongs to the shikimate kinase family.</text>
</comment>
<keyword evidence="7" id="KW-0963">Cytoplasm</keyword>
<accession>I5ASJ4</accession>
<keyword evidence="6 7" id="KW-0057">Aromatic amino acid biosynthesis</keyword>
<dbReference type="EC" id="2.7.1.71" evidence="7"/>
<dbReference type="InterPro" id="IPR031322">
    <property type="entry name" value="Shikimate/glucono_kinase"/>
</dbReference>
<sequence length="167" mass="18424">MRENLYLIGFMGSGKSTVARELQMAHGMKLVEMDEQIAEDAGMSIPDIFATRGEAAFREMETELLREIGRGANTVISCGGGVPMRPENVELMKKSGKIVLLTAKPETVLARVKNDENRPLLKGRKTTEGISELMEQRRPAYEAASDFSVPVDGRSAAEIAEEILRRL</sequence>
<dbReference type="HOGENOM" id="CLU_057607_4_0_9"/>
<dbReference type="SUPFAM" id="SSF52540">
    <property type="entry name" value="P-loop containing nucleoside triphosphate hydrolases"/>
    <property type="match status" value="1"/>
</dbReference>
<dbReference type="InterPro" id="IPR000623">
    <property type="entry name" value="Shikimate_kinase/TSH1"/>
</dbReference>
<dbReference type="GO" id="GO:0008652">
    <property type="term" value="P:amino acid biosynthetic process"/>
    <property type="evidence" value="ECO:0007669"/>
    <property type="project" value="UniProtKB-KW"/>
</dbReference>
<dbReference type="GO" id="GO:0000287">
    <property type="term" value="F:magnesium ion binding"/>
    <property type="evidence" value="ECO:0007669"/>
    <property type="project" value="UniProtKB-UniRule"/>
</dbReference>
<evidence type="ECO:0000313" key="9">
    <source>
        <dbReference type="Proteomes" id="UP000005753"/>
    </source>
</evidence>